<comment type="caution">
    <text evidence="2">The sequence shown here is derived from an EMBL/GenBank/DDBJ whole genome shotgun (WGS) entry which is preliminary data.</text>
</comment>
<feature type="region of interest" description="Disordered" evidence="1">
    <location>
        <begin position="100"/>
        <end position="169"/>
    </location>
</feature>
<feature type="compositionally biased region" description="Basic and acidic residues" evidence="1">
    <location>
        <begin position="616"/>
        <end position="628"/>
    </location>
</feature>
<evidence type="ECO:0000256" key="1">
    <source>
        <dbReference type="SAM" id="MobiDB-lite"/>
    </source>
</evidence>
<dbReference type="EMBL" id="JAPDRL010000101">
    <property type="protein sequence ID" value="KAJ9657397.1"/>
    <property type="molecule type" value="Genomic_DNA"/>
</dbReference>
<sequence length="851" mass="92597">MATFKKRQDKAVRRSTETAPSKVTYESVEDWVEQGISAAMSEPRPEIRARSSSNSFKKKIKRIFRRSSNSMPALPVQHLDATRDHFGDSFIREPRVASTINDVPPQAPAEDVAQPTEPHDFSLQPKLTETRQRSCSAGSAASEGRASDGKSRVTSWSDSSAGGTIIAREPPKRLTAIPENAAPSPMKFLGGLPEIKDCDVFKKPMRRRRGSSEEERVPVDSQRVYSALMKRIDEAGLNTANNLPVPEAAASHKAPAAYDILPSQSRKSSISSGISRLTKATIRTVTQDGRPSKKTETAGVTANSIGYPSAGQDHDGPPAVHSEATGSSRSRAGTKGGRNRTLTRAAKATPPSSRQPSNHFGKAENIWKDPLVEGDSPIFQPRMATHTMPSEDTFAHIRRRSPASEEALPSTPNSHGLVGPVRERAGVKRQLESNVYNIVSPSVYSRNTDGQSPCSNDSAISLVCGENDGTGTAVIITSHPVKSYALGSSRAPTRVQSGKSSKEWKAWLSKEVSELEIETQEDITINDFNDMSGRSSSRQDECVATKGTKSTPPSSKDAQRPPLGERPSSVMNDRFPMLPTKPKAKREATPPKDADVASVATAEPSKACLPASFLRPKLEGRSSSRMNDRFPMIPTARKGSKENTKENTKAPRQRSLEAEAQPTKPTAKENVSNMLQVPPRRELLKARSMQAMDRSPSPRSQTSFSQYTTTGEGNRLETVRSPTPNLLPKRQDRTVFRAKSALDMRGHTPMHLTPPQSKRKLIAGPVMEGDTLKMMLKGPYSPKSPTPGANKENSPRTSSFAHTDSGADCQRPGSRLSEVTPSGGHRMADVFLSHRRNGVMAKEARESPAFL</sequence>
<feature type="compositionally biased region" description="Polar residues" evidence="1">
    <location>
        <begin position="547"/>
        <end position="556"/>
    </location>
</feature>
<feature type="compositionally biased region" description="Basic and acidic residues" evidence="1">
    <location>
        <begin position="639"/>
        <end position="657"/>
    </location>
</feature>
<accession>A0ABQ9NM33</accession>
<feature type="compositionally biased region" description="Polar residues" evidence="1">
    <location>
        <begin position="152"/>
        <end position="162"/>
    </location>
</feature>
<feature type="region of interest" description="Disordered" evidence="1">
    <location>
        <begin position="527"/>
        <end position="730"/>
    </location>
</feature>
<dbReference type="Proteomes" id="UP001172684">
    <property type="component" value="Unassembled WGS sequence"/>
</dbReference>
<evidence type="ECO:0000313" key="2">
    <source>
        <dbReference type="EMBL" id="KAJ9657397.1"/>
    </source>
</evidence>
<feature type="region of interest" description="Disordered" evidence="1">
    <location>
        <begin position="400"/>
        <end position="419"/>
    </location>
</feature>
<feature type="compositionally biased region" description="Basic and acidic residues" evidence="1">
    <location>
        <begin position="585"/>
        <end position="595"/>
    </location>
</feature>
<feature type="compositionally biased region" description="Polar residues" evidence="1">
    <location>
        <begin position="697"/>
        <end position="712"/>
    </location>
</feature>
<protein>
    <recommendedName>
        <fullName evidence="4">DUF4045 domain-containing protein</fullName>
    </recommendedName>
</protein>
<feature type="compositionally biased region" description="Polar residues" evidence="1">
    <location>
        <begin position="527"/>
        <end position="536"/>
    </location>
</feature>
<feature type="region of interest" description="Disordered" evidence="1">
    <location>
        <begin position="1"/>
        <end position="22"/>
    </location>
</feature>
<feature type="compositionally biased region" description="Low complexity" evidence="1">
    <location>
        <begin position="133"/>
        <end position="144"/>
    </location>
</feature>
<evidence type="ECO:0008006" key="4">
    <source>
        <dbReference type="Google" id="ProtNLM"/>
    </source>
</evidence>
<reference evidence="2" key="1">
    <citation type="submission" date="2022-10" db="EMBL/GenBank/DDBJ databases">
        <title>Culturing micro-colonial fungi from biological soil crusts in the Mojave desert and describing Neophaeococcomyces mojavensis, and introducing the new genera and species Taxawa tesnikishii.</title>
        <authorList>
            <person name="Kurbessoian T."/>
            <person name="Stajich J.E."/>
        </authorList>
    </citation>
    <scope>NUCLEOTIDE SEQUENCE</scope>
    <source>
        <strain evidence="2">TK_1</strain>
    </source>
</reference>
<organism evidence="2 3">
    <name type="scientific">Coniosporium apollinis</name>
    <dbReference type="NCBI Taxonomy" id="61459"/>
    <lineage>
        <taxon>Eukaryota</taxon>
        <taxon>Fungi</taxon>
        <taxon>Dikarya</taxon>
        <taxon>Ascomycota</taxon>
        <taxon>Pezizomycotina</taxon>
        <taxon>Dothideomycetes</taxon>
        <taxon>Dothideomycetes incertae sedis</taxon>
        <taxon>Coniosporium</taxon>
    </lineage>
</organism>
<gene>
    <name evidence="2" type="ORF">H2201_008192</name>
</gene>
<evidence type="ECO:0000313" key="3">
    <source>
        <dbReference type="Proteomes" id="UP001172684"/>
    </source>
</evidence>
<feature type="region of interest" description="Disordered" evidence="1">
    <location>
        <begin position="778"/>
        <end position="824"/>
    </location>
</feature>
<proteinExistence type="predicted"/>
<name>A0ABQ9NM33_9PEZI</name>
<keyword evidence="3" id="KW-1185">Reference proteome</keyword>
<feature type="region of interest" description="Disordered" evidence="1">
    <location>
        <begin position="281"/>
        <end position="361"/>
    </location>
</feature>
<feature type="compositionally biased region" description="Polar residues" evidence="1">
    <location>
        <begin position="791"/>
        <end position="802"/>
    </location>
</feature>